<dbReference type="EMBL" id="ML977519">
    <property type="protein sequence ID" value="KAF2124332.1"/>
    <property type="molecule type" value="Genomic_DNA"/>
</dbReference>
<feature type="domain" description="Peptidase M43 pregnancy-associated plasma-A" evidence="10">
    <location>
        <begin position="187"/>
        <end position="291"/>
    </location>
</feature>
<evidence type="ECO:0000256" key="2">
    <source>
        <dbReference type="ARBA" id="ARBA00022670"/>
    </source>
</evidence>
<sequence length="312" mass="34426">MIAASLWAYVFLSTACVSAYDVDHKRSAVTDAEASVCGTHIDLESSSASEAYARRGNAKQVIRSRQADNSSVLLPVDVYMQVLSTDGTELGGDISDATIDAQMQILDDAFRPVGFKFNLVDTVRTINEEWYYNLKIATTYEDEVSLALRKGGNATLNIYTMGGLNTTTLAWATVASQLQYRAAYDGVFLNGTGFLGGSDPTFTKGITLVHEVGHWFGLYHNFASGCRQSYDYVDDTPIEDQPNGFGGCPIGRDSCPDQPGLDLIHNYMSYFDDDCRNSWTPGQIQRMREQMAKFRDIVYPGIDVNDIPEDSL</sequence>
<reference evidence="11" key="1">
    <citation type="journal article" date="2020" name="Stud. Mycol.">
        <title>101 Dothideomycetes genomes: a test case for predicting lifestyles and emergence of pathogens.</title>
        <authorList>
            <person name="Haridas S."/>
            <person name="Albert R."/>
            <person name="Binder M."/>
            <person name="Bloem J."/>
            <person name="Labutti K."/>
            <person name="Salamov A."/>
            <person name="Andreopoulos B."/>
            <person name="Baker S."/>
            <person name="Barry K."/>
            <person name="Bills G."/>
            <person name="Bluhm B."/>
            <person name="Cannon C."/>
            <person name="Castanera R."/>
            <person name="Culley D."/>
            <person name="Daum C."/>
            <person name="Ezra D."/>
            <person name="Gonzalez J."/>
            <person name="Henrissat B."/>
            <person name="Kuo A."/>
            <person name="Liang C."/>
            <person name="Lipzen A."/>
            <person name="Lutzoni F."/>
            <person name="Magnuson J."/>
            <person name="Mondo S."/>
            <person name="Nolan M."/>
            <person name="Ohm R."/>
            <person name="Pangilinan J."/>
            <person name="Park H.-J."/>
            <person name="Ramirez L."/>
            <person name="Alfaro M."/>
            <person name="Sun H."/>
            <person name="Tritt A."/>
            <person name="Yoshinaga Y."/>
            <person name="Zwiers L.-H."/>
            <person name="Turgeon B."/>
            <person name="Goodwin S."/>
            <person name="Spatafora J."/>
            <person name="Crous P."/>
            <person name="Grigoriev I."/>
        </authorList>
    </citation>
    <scope>NUCLEOTIDE SEQUENCE</scope>
    <source>
        <strain evidence="11">CBS 119687</strain>
    </source>
</reference>
<evidence type="ECO:0000313" key="11">
    <source>
        <dbReference type="EMBL" id="KAF2124332.1"/>
    </source>
</evidence>
<accession>A0A6A5ZX46</accession>
<dbReference type="InterPro" id="IPR024079">
    <property type="entry name" value="MetalloPept_cat_dom_sf"/>
</dbReference>
<evidence type="ECO:0000256" key="8">
    <source>
        <dbReference type="ARBA" id="ARBA00023157"/>
    </source>
</evidence>
<keyword evidence="3" id="KW-0479">Metal-binding</keyword>
<protein>
    <submittedName>
        <fullName evidence="11">Zincin</fullName>
    </submittedName>
</protein>
<dbReference type="GO" id="GO:0008237">
    <property type="term" value="F:metallopeptidase activity"/>
    <property type="evidence" value="ECO:0007669"/>
    <property type="project" value="UniProtKB-KW"/>
</dbReference>
<dbReference type="Pfam" id="PF05572">
    <property type="entry name" value="Peptidase_M43"/>
    <property type="match status" value="1"/>
</dbReference>
<dbReference type="CDD" id="cd04275">
    <property type="entry name" value="ZnMc_pappalysin_like"/>
    <property type="match status" value="1"/>
</dbReference>
<feature type="chain" id="PRO_5025445084" evidence="9">
    <location>
        <begin position="20"/>
        <end position="312"/>
    </location>
</feature>
<proteinExistence type="inferred from homology"/>
<evidence type="ECO:0000256" key="3">
    <source>
        <dbReference type="ARBA" id="ARBA00022723"/>
    </source>
</evidence>
<evidence type="ECO:0000256" key="6">
    <source>
        <dbReference type="ARBA" id="ARBA00022833"/>
    </source>
</evidence>
<dbReference type="InterPro" id="IPR008754">
    <property type="entry name" value="Peptidase_M43"/>
</dbReference>
<evidence type="ECO:0000313" key="12">
    <source>
        <dbReference type="Proteomes" id="UP000799771"/>
    </source>
</evidence>
<keyword evidence="5" id="KW-0378">Hydrolase</keyword>
<organism evidence="11 12">
    <name type="scientific">Dothidotthia symphoricarpi CBS 119687</name>
    <dbReference type="NCBI Taxonomy" id="1392245"/>
    <lineage>
        <taxon>Eukaryota</taxon>
        <taxon>Fungi</taxon>
        <taxon>Dikarya</taxon>
        <taxon>Ascomycota</taxon>
        <taxon>Pezizomycotina</taxon>
        <taxon>Dothideomycetes</taxon>
        <taxon>Pleosporomycetidae</taxon>
        <taxon>Pleosporales</taxon>
        <taxon>Dothidotthiaceae</taxon>
        <taxon>Dothidotthia</taxon>
    </lineage>
</organism>
<dbReference type="AlphaFoldDB" id="A0A6A5ZX46"/>
<evidence type="ECO:0000256" key="5">
    <source>
        <dbReference type="ARBA" id="ARBA00022801"/>
    </source>
</evidence>
<gene>
    <name evidence="11" type="ORF">P153DRAFT_370790</name>
</gene>
<keyword evidence="4 9" id="KW-0732">Signal</keyword>
<keyword evidence="2" id="KW-0645">Protease</keyword>
<dbReference type="PANTHER" id="PTHR47466">
    <property type="match status" value="1"/>
</dbReference>
<evidence type="ECO:0000259" key="10">
    <source>
        <dbReference type="Pfam" id="PF05572"/>
    </source>
</evidence>
<dbReference type="OrthoDB" id="536211at2759"/>
<comment type="similarity">
    <text evidence="1">Belongs to the peptidase M43B family.</text>
</comment>
<dbReference type="PANTHER" id="PTHR47466:SF1">
    <property type="entry name" value="METALLOPROTEASE MEP1 (AFU_ORTHOLOGUE AFUA_1G07730)-RELATED"/>
    <property type="match status" value="1"/>
</dbReference>
<evidence type="ECO:0000256" key="1">
    <source>
        <dbReference type="ARBA" id="ARBA00008721"/>
    </source>
</evidence>
<evidence type="ECO:0000256" key="7">
    <source>
        <dbReference type="ARBA" id="ARBA00023049"/>
    </source>
</evidence>
<keyword evidence="7" id="KW-0482">Metalloprotease</keyword>
<evidence type="ECO:0000256" key="9">
    <source>
        <dbReference type="SAM" id="SignalP"/>
    </source>
</evidence>
<dbReference type="Proteomes" id="UP000799771">
    <property type="component" value="Unassembled WGS sequence"/>
</dbReference>
<dbReference type="GeneID" id="54409551"/>
<keyword evidence="8" id="KW-1015">Disulfide bond</keyword>
<name>A0A6A5ZX46_9PLEO</name>
<keyword evidence="12" id="KW-1185">Reference proteome</keyword>
<evidence type="ECO:0000256" key="4">
    <source>
        <dbReference type="ARBA" id="ARBA00022729"/>
    </source>
</evidence>
<keyword evidence="6" id="KW-0862">Zinc</keyword>
<dbReference type="GO" id="GO:0046872">
    <property type="term" value="F:metal ion binding"/>
    <property type="evidence" value="ECO:0007669"/>
    <property type="project" value="UniProtKB-KW"/>
</dbReference>
<dbReference type="SUPFAM" id="SSF55486">
    <property type="entry name" value="Metalloproteases ('zincins'), catalytic domain"/>
    <property type="match status" value="1"/>
</dbReference>
<dbReference type="Gene3D" id="3.40.390.10">
    <property type="entry name" value="Collagenase (Catalytic Domain)"/>
    <property type="match status" value="1"/>
</dbReference>
<dbReference type="RefSeq" id="XP_033518725.1">
    <property type="nucleotide sequence ID" value="XM_033669119.1"/>
</dbReference>
<feature type="signal peptide" evidence="9">
    <location>
        <begin position="1"/>
        <end position="19"/>
    </location>
</feature>
<dbReference type="GO" id="GO:0006508">
    <property type="term" value="P:proteolysis"/>
    <property type="evidence" value="ECO:0007669"/>
    <property type="project" value="UniProtKB-KW"/>
</dbReference>